<dbReference type="NCBIfam" id="NF041368">
    <property type="entry name" value="Fbpase2_Halo"/>
    <property type="match status" value="1"/>
</dbReference>
<dbReference type="GO" id="GO:0016832">
    <property type="term" value="F:aldehyde-lyase activity"/>
    <property type="evidence" value="ECO:0007669"/>
    <property type="project" value="InterPro"/>
</dbReference>
<proteinExistence type="predicted"/>
<dbReference type="InterPro" id="IPR054909">
    <property type="entry name" value="Fbpase2"/>
</dbReference>
<dbReference type="Gene3D" id="3.20.20.70">
    <property type="entry name" value="Aldolase class I"/>
    <property type="match status" value="1"/>
</dbReference>
<sequence>MPYASGSELSTAYARAREQGYGFVASNVTETNIMTGLVEGAERARSDLVLQVKRDSAAFAGRGDPRVGLEILGLTARKLGEAADVGVFLNVDHVPAEDREFLGACVESGIPSSIMVDASHEPFEENVERTRRAVELVDAHDADMLVEAELGMIKGMEGGVETTEAYYTDPEEAVEFVDRTGCDLLAVSIGTEHGVSKGRDLELRPDIARSVGDALADHGLDTPLVVHGSSGLSDDQVRDLLSTGVCKLNKNTRYQYEFARTACDFYRENESAIVPPAGVDDDRQGFFADTDWSPDKATFTPHRVCGDIRERIADVMVDVAELSGSAGESQFR</sequence>
<dbReference type="AlphaFoldDB" id="A0A2I8VPI8"/>
<dbReference type="Proteomes" id="UP000236584">
    <property type="component" value="Chromosome"/>
</dbReference>
<name>A0A2I8VPI8_9EURY</name>
<evidence type="ECO:0000313" key="2">
    <source>
        <dbReference type="Proteomes" id="UP000236584"/>
    </source>
</evidence>
<organism evidence="1 2">
    <name type="scientific">Salinigranum rubrum</name>
    <dbReference type="NCBI Taxonomy" id="755307"/>
    <lineage>
        <taxon>Archaea</taxon>
        <taxon>Methanobacteriati</taxon>
        <taxon>Methanobacteriota</taxon>
        <taxon>Stenosarchaea group</taxon>
        <taxon>Halobacteria</taxon>
        <taxon>Halobacteriales</taxon>
        <taxon>Haloferacaceae</taxon>
        <taxon>Salinigranum</taxon>
    </lineage>
</organism>
<dbReference type="PIRSF" id="PIRSF001359">
    <property type="entry name" value="F_bP_aldolase_II"/>
    <property type="match status" value="1"/>
</dbReference>
<gene>
    <name evidence="1" type="ORF">C2R22_00810</name>
</gene>
<evidence type="ECO:0000313" key="1">
    <source>
        <dbReference type="EMBL" id="AUV83832.1"/>
    </source>
</evidence>
<dbReference type="InterPro" id="IPR000771">
    <property type="entry name" value="FBA_II"/>
</dbReference>
<dbReference type="GeneID" id="35590585"/>
<dbReference type="PANTHER" id="PTHR30304:SF0">
    <property type="entry name" value="D-TAGATOSE-1,6-BISPHOSPHATE ALDOLASE SUBUNIT GATY-RELATED"/>
    <property type="match status" value="1"/>
</dbReference>
<keyword evidence="2" id="KW-1185">Reference proteome</keyword>
<dbReference type="InterPro" id="IPR050246">
    <property type="entry name" value="Class_II_FBP_aldolase"/>
</dbReference>
<dbReference type="InterPro" id="IPR013785">
    <property type="entry name" value="Aldolase_TIM"/>
</dbReference>
<dbReference type="Pfam" id="PF01116">
    <property type="entry name" value="F_bP_aldolase"/>
    <property type="match status" value="1"/>
</dbReference>
<dbReference type="EMBL" id="CP026309">
    <property type="protein sequence ID" value="AUV83832.1"/>
    <property type="molecule type" value="Genomic_DNA"/>
</dbReference>
<protein>
    <submittedName>
        <fullName evidence="1">Fructose-bisphosphate aldolase</fullName>
    </submittedName>
</protein>
<dbReference type="SUPFAM" id="SSF51569">
    <property type="entry name" value="Aldolase"/>
    <property type="match status" value="1"/>
</dbReference>
<accession>A0A2I8VPI8</accession>
<dbReference type="GO" id="GO:0005975">
    <property type="term" value="P:carbohydrate metabolic process"/>
    <property type="evidence" value="ECO:0007669"/>
    <property type="project" value="InterPro"/>
</dbReference>
<dbReference type="KEGG" id="srub:C2R22_00810"/>
<dbReference type="GO" id="GO:0008270">
    <property type="term" value="F:zinc ion binding"/>
    <property type="evidence" value="ECO:0007669"/>
    <property type="project" value="InterPro"/>
</dbReference>
<dbReference type="PANTHER" id="PTHR30304">
    <property type="entry name" value="D-TAGATOSE-1,6-BISPHOSPHATE ALDOLASE"/>
    <property type="match status" value="1"/>
</dbReference>
<dbReference type="RefSeq" id="WP_103427521.1">
    <property type="nucleotide sequence ID" value="NZ_CP026309.1"/>
</dbReference>
<dbReference type="OrthoDB" id="145241at2157"/>
<reference evidence="1 2" key="1">
    <citation type="submission" date="2018-01" db="EMBL/GenBank/DDBJ databases">
        <title>Complete genome sequence of Salinigranum rubrum GX10T, an extremely halophilic archaeon isolated from a marine solar saltern.</title>
        <authorList>
            <person name="Han S."/>
        </authorList>
    </citation>
    <scope>NUCLEOTIDE SEQUENCE [LARGE SCALE GENOMIC DNA]</scope>
    <source>
        <strain evidence="1 2">GX10</strain>
    </source>
</reference>